<organism evidence="1">
    <name type="scientific">viral metagenome</name>
    <dbReference type="NCBI Taxonomy" id="1070528"/>
    <lineage>
        <taxon>unclassified sequences</taxon>
        <taxon>metagenomes</taxon>
        <taxon>organismal metagenomes</taxon>
    </lineage>
</organism>
<proteinExistence type="predicted"/>
<dbReference type="AlphaFoldDB" id="A0A6C0D722"/>
<accession>A0A6C0D722</accession>
<reference evidence="1" key="1">
    <citation type="journal article" date="2020" name="Nature">
        <title>Giant virus diversity and host interactions through global metagenomics.</title>
        <authorList>
            <person name="Schulz F."/>
            <person name="Roux S."/>
            <person name="Paez-Espino D."/>
            <person name="Jungbluth S."/>
            <person name="Walsh D.A."/>
            <person name="Denef V.J."/>
            <person name="McMahon K.D."/>
            <person name="Konstantinidis K.T."/>
            <person name="Eloe-Fadrosh E.A."/>
            <person name="Kyrpides N.C."/>
            <person name="Woyke T."/>
        </authorList>
    </citation>
    <scope>NUCLEOTIDE SEQUENCE</scope>
    <source>
        <strain evidence="1">GVMAG-M-3300023174-129</strain>
    </source>
</reference>
<protein>
    <submittedName>
        <fullName evidence="1">Uncharacterized protein</fullName>
    </submittedName>
</protein>
<dbReference type="EMBL" id="MN739541">
    <property type="protein sequence ID" value="QHT12110.1"/>
    <property type="molecule type" value="Genomic_DNA"/>
</dbReference>
<name>A0A6C0D722_9ZZZZ</name>
<sequence length="123" mass="14398">MDYQILVFQNHDMYTSEVVPADKAVATYLKMCFKYVPPEYVAEEESDFHATERYVKYHDRSGGDKPMMILMTGIFTPDMITAIEDGMKEFYIRRCEECHVVINEKHMLVCKSCLANEKTSKYN</sequence>
<evidence type="ECO:0000313" key="1">
    <source>
        <dbReference type="EMBL" id="QHT12110.1"/>
    </source>
</evidence>